<evidence type="ECO:0000256" key="2">
    <source>
        <dbReference type="ARBA" id="ARBA00022491"/>
    </source>
</evidence>
<evidence type="ECO:0000256" key="7">
    <source>
        <dbReference type="ARBA" id="ARBA00022980"/>
    </source>
</evidence>
<evidence type="ECO:0000256" key="1">
    <source>
        <dbReference type="ARBA" id="ARBA00010531"/>
    </source>
</evidence>
<dbReference type="Pfam" id="PF00687">
    <property type="entry name" value="Ribosomal_L1"/>
    <property type="match status" value="1"/>
</dbReference>
<dbReference type="GO" id="GO:0019843">
    <property type="term" value="F:rRNA binding"/>
    <property type="evidence" value="ECO:0007669"/>
    <property type="project" value="UniProtKB-UniRule"/>
</dbReference>
<dbReference type="GO" id="GO:0000049">
    <property type="term" value="F:tRNA binding"/>
    <property type="evidence" value="ECO:0007669"/>
    <property type="project" value="UniProtKB-KW"/>
</dbReference>
<dbReference type="GO" id="GO:0015934">
    <property type="term" value="C:large ribosomal subunit"/>
    <property type="evidence" value="ECO:0007669"/>
    <property type="project" value="InterPro"/>
</dbReference>
<comment type="function">
    <text evidence="10">Protein L1 is also a translational repressor protein, it controls the translation of the L11 operon by binding to its mRNA.</text>
</comment>
<dbReference type="EMBL" id="QQBG01000009">
    <property type="protein sequence ID" value="RDB31702.1"/>
    <property type="molecule type" value="Genomic_DNA"/>
</dbReference>
<dbReference type="Proteomes" id="UP000253816">
    <property type="component" value="Unassembled WGS sequence"/>
</dbReference>
<dbReference type="AlphaFoldDB" id="A0A369KDL9"/>
<dbReference type="NCBIfam" id="TIGR01169">
    <property type="entry name" value="rplA_bact"/>
    <property type="match status" value="1"/>
</dbReference>
<evidence type="ECO:0000256" key="6">
    <source>
        <dbReference type="ARBA" id="ARBA00022884"/>
    </source>
</evidence>
<evidence type="ECO:0000256" key="3">
    <source>
        <dbReference type="ARBA" id="ARBA00022555"/>
    </source>
</evidence>
<dbReference type="InterPro" id="IPR016095">
    <property type="entry name" value="Ribosomal_uL1_3-a/b-sand"/>
</dbReference>
<keyword evidence="2 10" id="KW-0678">Repressor</keyword>
<dbReference type="PIRSF" id="PIRSF002155">
    <property type="entry name" value="Ribosomal_L1"/>
    <property type="match status" value="1"/>
</dbReference>
<keyword evidence="5 10" id="KW-0810">Translation regulation</keyword>
<keyword evidence="13" id="KW-1185">Reference proteome</keyword>
<dbReference type="PANTHER" id="PTHR36427:SF3">
    <property type="entry name" value="LARGE RIBOSOMAL SUBUNIT PROTEIN UL1M"/>
    <property type="match status" value="1"/>
</dbReference>
<evidence type="ECO:0000256" key="5">
    <source>
        <dbReference type="ARBA" id="ARBA00022845"/>
    </source>
</evidence>
<dbReference type="InterPro" id="IPR002143">
    <property type="entry name" value="Ribosomal_uL1"/>
</dbReference>
<comment type="similarity">
    <text evidence="1 10 11">Belongs to the universal ribosomal protein uL1 family.</text>
</comment>
<dbReference type="GO" id="GO:0006417">
    <property type="term" value="P:regulation of translation"/>
    <property type="evidence" value="ECO:0007669"/>
    <property type="project" value="UniProtKB-KW"/>
</dbReference>
<evidence type="ECO:0000256" key="10">
    <source>
        <dbReference type="HAMAP-Rule" id="MF_01318"/>
    </source>
</evidence>
<dbReference type="OrthoDB" id="9803740at2"/>
<sequence length="231" mass="24905">MARTSRRMRQIRSSLGGVRLYSAREAIQILLALPSSKFDQTLDIALKLGVDPRKSDQNVRGTVSLPHGTGKKVRVLVFAKGDKVKEALKAGADFAGFEEYFEKVKSGWTDFDAVVSTPDLMRDVGKLGRVLGPRNLMPTPRAGTVTEDLGAIISSLKAGQIEFKLDRHGVINSGLGKVSFSEESLLENLCAFVGAVLKNKPAAAKGTFLQRLYLSSTMGPGLRVDVSSLGL</sequence>
<evidence type="ECO:0000313" key="12">
    <source>
        <dbReference type="EMBL" id="RDB31702.1"/>
    </source>
</evidence>
<evidence type="ECO:0000313" key="13">
    <source>
        <dbReference type="Proteomes" id="UP000253816"/>
    </source>
</evidence>
<dbReference type="FunFam" id="3.40.50.790:FF:000001">
    <property type="entry name" value="50S ribosomal protein L1"/>
    <property type="match status" value="1"/>
</dbReference>
<keyword evidence="7 10" id="KW-0689">Ribosomal protein</keyword>
<evidence type="ECO:0000256" key="8">
    <source>
        <dbReference type="ARBA" id="ARBA00023274"/>
    </source>
</evidence>
<evidence type="ECO:0000256" key="9">
    <source>
        <dbReference type="ARBA" id="ARBA00035241"/>
    </source>
</evidence>
<comment type="subunit">
    <text evidence="10">Part of the 50S ribosomal subunit.</text>
</comment>
<dbReference type="PROSITE" id="PS01199">
    <property type="entry name" value="RIBOSOMAL_L1"/>
    <property type="match status" value="1"/>
</dbReference>
<keyword evidence="4 10" id="KW-0699">rRNA-binding</keyword>
<dbReference type="PANTHER" id="PTHR36427">
    <property type="entry name" value="54S RIBOSOMAL PROTEIN L1, MITOCHONDRIAL"/>
    <property type="match status" value="1"/>
</dbReference>
<organism evidence="12 13">
    <name type="scientific">Candidatus Similichlamydia laticola</name>
    <dbReference type="NCBI Taxonomy" id="2170265"/>
    <lineage>
        <taxon>Bacteria</taxon>
        <taxon>Pseudomonadati</taxon>
        <taxon>Chlamydiota</taxon>
        <taxon>Chlamydiia</taxon>
        <taxon>Parachlamydiales</taxon>
        <taxon>Candidatus Parilichlamydiaceae</taxon>
        <taxon>Candidatus Similichlamydia</taxon>
    </lineage>
</organism>
<dbReference type="InterPro" id="IPR028364">
    <property type="entry name" value="Ribosomal_uL1/biogenesis"/>
</dbReference>
<accession>A0A369KDL9</accession>
<dbReference type="SUPFAM" id="SSF56808">
    <property type="entry name" value="Ribosomal protein L1"/>
    <property type="match status" value="1"/>
</dbReference>
<evidence type="ECO:0000256" key="11">
    <source>
        <dbReference type="RuleBase" id="RU000659"/>
    </source>
</evidence>
<dbReference type="RefSeq" id="WP_114544179.1">
    <property type="nucleotide sequence ID" value="NZ_QQBG01000009.1"/>
</dbReference>
<proteinExistence type="inferred from homology"/>
<dbReference type="InterPro" id="IPR023674">
    <property type="entry name" value="Ribosomal_uL1-like"/>
</dbReference>
<dbReference type="CDD" id="cd00403">
    <property type="entry name" value="Ribosomal_L1"/>
    <property type="match status" value="1"/>
</dbReference>
<dbReference type="Gene3D" id="3.40.50.790">
    <property type="match status" value="1"/>
</dbReference>
<keyword evidence="3 10" id="KW-0820">tRNA-binding</keyword>
<dbReference type="InterPro" id="IPR023673">
    <property type="entry name" value="Ribosomal_uL1_CS"/>
</dbReference>
<dbReference type="InterPro" id="IPR005878">
    <property type="entry name" value="Ribosom_uL1_bac-type"/>
</dbReference>
<name>A0A369KDL9_9BACT</name>
<dbReference type="GO" id="GO:0006412">
    <property type="term" value="P:translation"/>
    <property type="evidence" value="ECO:0007669"/>
    <property type="project" value="UniProtKB-UniRule"/>
</dbReference>
<comment type="caution">
    <text evidence="12">The sequence shown here is derived from an EMBL/GenBank/DDBJ whole genome shotgun (WGS) entry which is preliminary data.</text>
</comment>
<reference evidence="12 13" key="1">
    <citation type="submission" date="2018-07" db="EMBL/GenBank/DDBJ databases">
        <title>Comparative genomics of the Candidatus Parilichlamydiaceae reveals evidence of convergent evolution and genome reduction in the phylum Chlamydiae.</title>
        <authorList>
            <person name="Taylor-Brown A."/>
            <person name="Polkinghorne A."/>
        </authorList>
    </citation>
    <scope>NUCLEOTIDE SEQUENCE [LARGE SCALE GENOMIC DNA]</scope>
    <source>
        <strain evidence="12 13">Hat2</strain>
    </source>
</reference>
<keyword evidence="8 10" id="KW-0687">Ribonucleoprotein</keyword>
<dbReference type="Gene3D" id="3.30.190.20">
    <property type="match status" value="1"/>
</dbReference>
<dbReference type="HAMAP" id="MF_01318_B">
    <property type="entry name" value="Ribosomal_uL1_B"/>
    <property type="match status" value="1"/>
</dbReference>
<evidence type="ECO:0000256" key="4">
    <source>
        <dbReference type="ARBA" id="ARBA00022730"/>
    </source>
</evidence>
<comment type="function">
    <text evidence="10">Binds directly to 23S rRNA. The L1 stalk is quite mobile in the ribosome, and is involved in E site tRNA release.</text>
</comment>
<protein>
    <recommendedName>
        <fullName evidence="9 10">Large ribosomal subunit protein uL1</fullName>
    </recommendedName>
</protein>
<gene>
    <name evidence="10" type="primary">rplA</name>
    <name evidence="12" type="ORF">HAT2_00211</name>
</gene>
<dbReference type="GO" id="GO:0003735">
    <property type="term" value="F:structural constituent of ribosome"/>
    <property type="evidence" value="ECO:0007669"/>
    <property type="project" value="InterPro"/>
</dbReference>
<keyword evidence="6 10" id="KW-0694">RNA-binding</keyword>